<keyword evidence="2" id="KW-1185">Reference proteome</keyword>
<organism evidence="1 2">
    <name type="scientific">Diaporthe australafricana</name>
    <dbReference type="NCBI Taxonomy" id="127596"/>
    <lineage>
        <taxon>Eukaryota</taxon>
        <taxon>Fungi</taxon>
        <taxon>Dikarya</taxon>
        <taxon>Ascomycota</taxon>
        <taxon>Pezizomycotina</taxon>
        <taxon>Sordariomycetes</taxon>
        <taxon>Sordariomycetidae</taxon>
        <taxon>Diaporthales</taxon>
        <taxon>Diaporthaceae</taxon>
        <taxon>Diaporthe</taxon>
    </lineage>
</organism>
<accession>A0ABR3W432</accession>
<dbReference type="InterPro" id="IPR001128">
    <property type="entry name" value="Cyt_P450"/>
</dbReference>
<protein>
    <recommendedName>
        <fullName evidence="3">Cytochrome P450</fullName>
    </recommendedName>
</protein>
<dbReference type="Gene3D" id="1.10.630.10">
    <property type="entry name" value="Cytochrome P450"/>
    <property type="match status" value="1"/>
</dbReference>
<evidence type="ECO:0000313" key="2">
    <source>
        <dbReference type="Proteomes" id="UP001583177"/>
    </source>
</evidence>
<evidence type="ECO:0008006" key="3">
    <source>
        <dbReference type="Google" id="ProtNLM"/>
    </source>
</evidence>
<dbReference type="SUPFAM" id="SSF48264">
    <property type="entry name" value="Cytochrome P450"/>
    <property type="match status" value="1"/>
</dbReference>
<gene>
    <name evidence="1" type="ORF">Daus18300_012035</name>
</gene>
<reference evidence="1 2" key="1">
    <citation type="journal article" date="2024" name="IMA Fungus">
        <title>IMA Genome - F19 : A genome assembly and annotation guide to empower mycologists, including annotated draft genome sequences of Ceratocystis pirilliformis, Diaporthe australafricana, Fusarium ophioides, Paecilomyces lecythidis, and Sporothrix stenoceras.</title>
        <authorList>
            <person name="Aylward J."/>
            <person name="Wilson A.M."/>
            <person name="Visagie C.M."/>
            <person name="Spraker J."/>
            <person name="Barnes I."/>
            <person name="Buitendag C."/>
            <person name="Ceriani C."/>
            <person name="Del Mar Angel L."/>
            <person name="du Plessis D."/>
            <person name="Fuchs T."/>
            <person name="Gasser K."/>
            <person name="Kramer D."/>
            <person name="Li W."/>
            <person name="Munsamy K."/>
            <person name="Piso A."/>
            <person name="Price J.L."/>
            <person name="Sonnekus B."/>
            <person name="Thomas C."/>
            <person name="van der Nest A."/>
            <person name="van Dijk A."/>
            <person name="van Heerden A."/>
            <person name="van Vuuren N."/>
            <person name="Yilmaz N."/>
            <person name="Duong T.A."/>
            <person name="van der Merwe N.A."/>
            <person name="Wingfield M.J."/>
            <person name="Wingfield B.D."/>
        </authorList>
    </citation>
    <scope>NUCLEOTIDE SEQUENCE [LARGE SCALE GENOMIC DNA]</scope>
    <source>
        <strain evidence="1 2">CMW 18300</strain>
    </source>
</reference>
<sequence length="153" mass="17430">MTGSTAVRQQQGLVDEHIETLMRELEGKVGEKVDLNHMINLFAFDIMSHLTFGESFNSLPTGEHHPFTADFFEKIKIFPIIYVSREYTAVNLLLKAIMMIPSVKKQQQEYFEATTALVEKRMELVDSSQHDFMKYVSSTSALLCSRVAHVSDP</sequence>
<name>A0ABR3W432_9PEZI</name>
<dbReference type="InterPro" id="IPR036396">
    <property type="entry name" value="Cyt_P450_sf"/>
</dbReference>
<dbReference type="EMBL" id="JAWRVE010000156">
    <property type="protein sequence ID" value="KAL1852791.1"/>
    <property type="molecule type" value="Genomic_DNA"/>
</dbReference>
<dbReference type="Pfam" id="PF00067">
    <property type="entry name" value="p450"/>
    <property type="match status" value="1"/>
</dbReference>
<dbReference type="Proteomes" id="UP001583177">
    <property type="component" value="Unassembled WGS sequence"/>
</dbReference>
<proteinExistence type="predicted"/>
<comment type="caution">
    <text evidence="1">The sequence shown here is derived from an EMBL/GenBank/DDBJ whole genome shotgun (WGS) entry which is preliminary data.</text>
</comment>
<evidence type="ECO:0000313" key="1">
    <source>
        <dbReference type="EMBL" id="KAL1852791.1"/>
    </source>
</evidence>